<evidence type="ECO:0000256" key="11">
    <source>
        <dbReference type="ARBA" id="ARBA00084087"/>
    </source>
</evidence>
<evidence type="ECO:0000256" key="7">
    <source>
        <dbReference type="ARBA" id="ARBA00023027"/>
    </source>
</evidence>
<dbReference type="GO" id="GO:0006740">
    <property type="term" value="P:NADPH regeneration"/>
    <property type="evidence" value="ECO:0007669"/>
    <property type="project" value="TreeGrafter"/>
</dbReference>
<keyword evidence="5" id="KW-0521">NADP</keyword>
<dbReference type="SUPFAM" id="SSF51735">
    <property type="entry name" value="NAD(P)-binding Rossmann-fold domains"/>
    <property type="match status" value="1"/>
</dbReference>
<keyword evidence="4" id="KW-0547">Nucleotide-binding</keyword>
<organism evidence="14 15">
    <name type="scientific">Paraburkholderia humisilvae</name>
    <dbReference type="NCBI Taxonomy" id="627669"/>
    <lineage>
        <taxon>Bacteria</taxon>
        <taxon>Pseudomonadati</taxon>
        <taxon>Pseudomonadota</taxon>
        <taxon>Betaproteobacteria</taxon>
        <taxon>Burkholderiales</taxon>
        <taxon>Burkholderiaceae</taxon>
        <taxon>Paraburkholderia</taxon>
    </lineage>
</organism>
<keyword evidence="6" id="KW-1278">Translocase</keyword>
<feature type="domain" description="Alanine dehydrogenase/pyridine nucleotide transhydrogenase NAD(H)-binding" evidence="12">
    <location>
        <begin position="145"/>
        <end position="322"/>
    </location>
</feature>
<dbReference type="InterPro" id="IPR036291">
    <property type="entry name" value="NAD(P)-bd_dom_sf"/>
</dbReference>
<sequence length="380" mass="39544">MHIGVPAETRAYETRVAATPETVKKYVSQGHRVTVQSGAGTPASFPDDAFVAVGAEMTDTAGAFAADLILKVQSPTEAELPLIKRGATLVGMLDPFNADNAARLAAAGLTAFALEAAPRTTRAQSLDVLSSQANIAGYKAVLLAADLYPRFMPMLMTAAGTVKAARVLILGAGVAGLQAIATAKRLGAVIEASDVRPAVKEQIESLGAKFLDVPYETDDEREAAEGVGGYARPMPPSWLARQSALVHERARQADVVITTALIPGRPAPTLISAETVQAMKPGSVLIDLAAGRGAEVDGRRGGNCPLTEPDKIVTKHGVTLAGYTNLAAMVPADASSLYARNLLDFMKLIVTKEGTLNIDLADDIVAATLLVRDGAVVRAA</sequence>
<evidence type="ECO:0000256" key="3">
    <source>
        <dbReference type="ARBA" id="ARBA00012943"/>
    </source>
</evidence>
<dbReference type="PANTHER" id="PTHR10160">
    <property type="entry name" value="NAD(P) TRANSHYDROGENASE"/>
    <property type="match status" value="1"/>
</dbReference>
<protein>
    <recommendedName>
        <fullName evidence="9">NAD(P) transhydrogenase subunit alpha part 1</fullName>
        <ecNumber evidence="3">7.1.1.1</ecNumber>
    </recommendedName>
    <alternativeName>
        <fullName evidence="11">Nicotinamide nucleotide transhydrogenase subunit alpha 1</fullName>
    </alternativeName>
    <alternativeName>
        <fullName evidence="10">Pyridine nucleotide transhydrogenase subunit alpha 1</fullName>
    </alternativeName>
</protein>
<evidence type="ECO:0000313" key="15">
    <source>
        <dbReference type="Proteomes" id="UP000494363"/>
    </source>
</evidence>
<feature type="domain" description="Alanine dehydrogenase/pyridine nucleotide transhydrogenase N-terminal" evidence="13">
    <location>
        <begin position="4"/>
        <end position="136"/>
    </location>
</feature>
<evidence type="ECO:0000256" key="9">
    <source>
        <dbReference type="ARBA" id="ARBA00071353"/>
    </source>
</evidence>
<dbReference type="FunFam" id="3.40.50.720:FF:000188">
    <property type="entry name" value="NAD(P) transhydrogenase alpha subunit 1"/>
    <property type="match status" value="1"/>
</dbReference>
<dbReference type="InterPro" id="IPR007698">
    <property type="entry name" value="AlaDH/PNT_NAD(H)-bd"/>
</dbReference>
<dbReference type="GO" id="GO:0050661">
    <property type="term" value="F:NADP binding"/>
    <property type="evidence" value="ECO:0007669"/>
    <property type="project" value="TreeGrafter"/>
</dbReference>
<dbReference type="EMBL" id="CADIKH010000038">
    <property type="protein sequence ID" value="CAB3768779.1"/>
    <property type="molecule type" value="Genomic_DNA"/>
</dbReference>
<dbReference type="SUPFAM" id="SSF52283">
    <property type="entry name" value="Formate/glycerate dehydrogenase catalytic domain-like"/>
    <property type="match status" value="1"/>
</dbReference>
<dbReference type="SMART" id="SM01003">
    <property type="entry name" value="AlaDh_PNT_N"/>
    <property type="match status" value="1"/>
</dbReference>
<comment type="similarity">
    <text evidence="2">Belongs to the AlaDH/PNT family.</text>
</comment>
<evidence type="ECO:0000256" key="1">
    <source>
        <dbReference type="ARBA" id="ARBA00003943"/>
    </source>
</evidence>
<dbReference type="GO" id="GO:0008750">
    <property type="term" value="F:proton-translocating NAD(P)+ transhydrogenase activity"/>
    <property type="evidence" value="ECO:0007669"/>
    <property type="project" value="UniProtKB-EC"/>
</dbReference>
<evidence type="ECO:0000259" key="13">
    <source>
        <dbReference type="SMART" id="SM01003"/>
    </source>
</evidence>
<dbReference type="AlphaFoldDB" id="A0A6J5EQM8"/>
<evidence type="ECO:0000256" key="6">
    <source>
        <dbReference type="ARBA" id="ARBA00022967"/>
    </source>
</evidence>
<dbReference type="Proteomes" id="UP000494363">
    <property type="component" value="Unassembled WGS sequence"/>
</dbReference>
<evidence type="ECO:0000256" key="4">
    <source>
        <dbReference type="ARBA" id="ARBA00022741"/>
    </source>
</evidence>
<proteinExistence type="inferred from homology"/>
<comment type="function">
    <text evidence="1">The transhydrogenation between NADH and NADP is coupled to respiration and ATP hydrolysis and functions as a proton pump across the membrane.</text>
</comment>
<evidence type="ECO:0000256" key="5">
    <source>
        <dbReference type="ARBA" id="ARBA00022857"/>
    </source>
</evidence>
<comment type="catalytic activity">
    <reaction evidence="8">
        <text>NAD(+) + NADPH + H(+)(in) = NADH + NADP(+) + H(+)(out)</text>
        <dbReference type="Rhea" id="RHEA:47992"/>
        <dbReference type="ChEBI" id="CHEBI:15378"/>
        <dbReference type="ChEBI" id="CHEBI:57540"/>
        <dbReference type="ChEBI" id="CHEBI:57783"/>
        <dbReference type="ChEBI" id="CHEBI:57945"/>
        <dbReference type="ChEBI" id="CHEBI:58349"/>
        <dbReference type="EC" id="7.1.1.1"/>
    </reaction>
</comment>
<keyword evidence="7" id="KW-0520">NAD</keyword>
<dbReference type="RefSeq" id="WP_175230535.1">
    <property type="nucleotide sequence ID" value="NZ_CADIKH010000038.1"/>
</dbReference>
<name>A0A6J5EQM8_9BURK</name>
<dbReference type="PANTHER" id="PTHR10160:SF19">
    <property type="entry name" value="PROTON-TRANSLOCATING NAD(P)(+) TRANSHYDROGENASE"/>
    <property type="match status" value="1"/>
</dbReference>
<dbReference type="Pfam" id="PF01262">
    <property type="entry name" value="AlaDh_PNT_C"/>
    <property type="match status" value="1"/>
</dbReference>
<keyword evidence="15" id="KW-1185">Reference proteome</keyword>
<evidence type="ECO:0000313" key="14">
    <source>
        <dbReference type="EMBL" id="CAB3768779.1"/>
    </source>
</evidence>
<dbReference type="InterPro" id="IPR007886">
    <property type="entry name" value="AlaDH/PNT_N"/>
</dbReference>
<dbReference type="NCBIfam" id="NF006942">
    <property type="entry name" value="PRK09424.1"/>
    <property type="match status" value="1"/>
</dbReference>
<dbReference type="CDD" id="cd05304">
    <property type="entry name" value="Rubrum_tdh"/>
    <property type="match status" value="1"/>
</dbReference>
<accession>A0A6J5EQM8</accession>
<dbReference type="GO" id="GO:0005886">
    <property type="term" value="C:plasma membrane"/>
    <property type="evidence" value="ECO:0007669"/>
    <property type="project" value="TreeGrafter"/>
</dbReference>
<gene>
    <name evidence="14" type="primary">pntAA_1</name>
    <name evidence="14" type="ORF">LMG29542_05955</name>
</gene>
<evidence type="ECO:0000256" key="10">
    <source>
        <dbReference type="ARBA" id="ARBA00076996"/>
    </source>
</evidence>
<dbReference type="Gene3D" id="3.40.50.720">
    <property type="entry name" value="NAD(P)-binding Rossmann-like Domain"/>
    <property type="match status" value="2"/>
</dbReference>
<reference evidence="14 15" key="1">
    <citation type="submission" date="2020-04" db="EMBL/GenBank/DDBJ databases">
        <authorList>
            <person name="De Canck E."/>
        </authorList>
    </citation>
    <scope>NUCLEOTIDE SEQUENCE [LARGE SCALE GENOMIC DNA]</scope>
    <source>
        <strain evidence="14 15">LMG 29542</strain>
    </source>
</reference>
<dbReference type="EC" id="7.1.1.1" evidence="3"/>
<evidence type="ECO:0000256" key="8">
    <source>
        <dbReference type="ARBA" id="ARBA00048202"/>
    </source>
</evidence>
<dbReference type="SMART" id="SM01002">
    <property type="entry name" value="AlaDh_PNT_C"/>
    <property type="match status" value="1"/>
</dbReference>
<dbReference type="Pfam" id="PF05222">
    <property type="entry name" value="AlaDh_PNT_N"/>
    <property type="match status" value="1"/>
</dbReference>
<evidence type="ECO:0000256" key="2">
    <source>
        <dbReference type="ARBA" id="ARBA00005689"/>
    </source>
</evidence>
<evidence type="ECO:0000259" key="12">
    <source>
        <dbReference type="SMART" id="SM01002"/>
    </source>
</evidence>